<dbReference type="Gene3D" id="3.40.1090.10">
    <property type="entry name" value="Cytosolic phospholipase A2 catalytic domain"/>
    <property type="match status" value="1"/>
</dbReference>
<name>A0A383DSJ2_9ZZZZ</name>
<gene>
    <name evidence="1" type="ORF">METZ01_LOCUS500074</name>
</gene>
<dbReference type="EMBL" id="UINC01219656">
    <property type="protein sequence ID" value="SVE47220.1"/>
    <property type="molecule type" value="Genomic_DNA"/>
</dbReference>
<dbReference type="SUPFAM" id="SSF52151">
    <property type="entry name" value="FabD/lysophospholipase-like"/>
    <property type="match status" value="1"/>
</dbReference>
<evidence type="ECO:0000313" key="1">
    <source>
        <dbReference type="EMBL" id="SVE47220.1"/>
    </source>
</evidence>
<dbReference type="InterPro" id="IPR016035">
    <property type="entry name" value="Acyl_Trfase/lysoPLipase"/>
</dbReference>
<reference evidence="1" key="1">
    <citation type="submission" date="2018-05" db="EMBL/GenBank/DDBJ databases">
        <authorList>
            <person name="Lanie J.A."/>
            <person name="Ng W.-L."/>
            <person name="Kazmierczak K.M."/>
            <person name="Andrzejewski T.M."/>
            <person name="Davidsen T.M."/>
            <person name="Wayne K.J."/>
            <person name="Tettelin H."/>
            <person name="Glass J.I."/>
            <person name="Rusch D."/>
            <person name="Podicherti R."/>
            <person name="Tsui H.-C.T."/>
            <person name="Winkler M.E."/>
        </authorList>
    </citation>
    <scope>NUCLEOTIDE SEQUENCE</scope>
</reference>
<dbReference type="AlphaFoldDB" id="A0A383DSJ2"/>
<feature type="non-terminal residue" evidence="1">
    <location>
        <position position="108"/>
    </location>
</feature>
<protein>
    <recommendedName>
        <fullName evidence="2">PNPLA domain-containing protein</fullName>
    </recommendedName>
</protein>
<evidence type="ECO:0008006" key="2">
    <source>
        <dbReference type="Google" id="ProtNLM"/>
    </source>
</evidence>
<dbReference type="PROSITE" id="PS51257">
    <property type="entry name" value="PROKAR_LIPOPROTEIN"/>
    <property type="match status" value="1"/>
</dbReference>
<sequence>MKQLRIYGPACAMLLLLAGCTSLRDTRLDHQIPLPEPVDIDLSRYRPVQERDDGQNPDLAFAVAISGGGHRAANFATGVLLALEDFEIDGRRHDLLREIDYLSTSSGG</sequence>
<accession>A0A383DSJ2</accession>
<organism evidence="1">
    <name type="scientific">marine metagenome</name>
    <dbReference type="NCBI Taxonomy" id="408172"/>
    <lineage>
        <taxon>unclassified sequences</taxon>
        <taxon>metagenomes</taxon>
        <taxon>ecological metagenomes</taxon>
    </lineage>
</organism>
<proteinExistence type="predicted"/>